<proteinExistence type="predicted"/>
<evidence type="ECO:0000256" key="1">
    <source>
        <dbReference type="SAM" id="MobiDB-lite"/>
    </source>
</evidence>
<comment type="caution">
    <text evidence="2">The sequence shown here is derived from an EMBL/GenBank/DDBJ whole genome shotgun (WGS) entry which is preliminary data.</text>
</comment>
<protein>
    <submittedName>
        <fullName evidence="2">Uncharacterized protein</fullName>
    </submittedName>
</protein>
<feature type="non-terminal residue" evidence="2">
    <location>
        <position position="91"/>
    </location>
</feature>
<name>A0ABU6T1Z8_9FABA</name>
<keyword evidence="3" id="KW-1185">Reference proteome</keyword>
<gene>
    <name evidence="2" type="ORF">PIB30_109200</name>
</gene>
<sequence length="91" mass="9915">MPQHTNVAKLKSFPSPMQSQSSSKKTPLRPSCQNDVLVLKGGLNIRLSSPVSIRFLQTPWEVAERGGLHQIVVVEGTAKVGVQLWVLLGVL</sequence>
<evidence type="ECO:0000313" key="2">
    <source>
        <dbReference type="EMBL" id="MED6142008.1"/>
    </source>
</evidence>
<accession>A0ABU6T1Z8</accession>
<feature type="compositionally biased region" description="Low complexity" evidence="1">
    <location>
        <begin position="11"/>
        <end position="25"/>
    </location>
</feature>
<evidence type="ECO:0000313" key="3">
    <source>
        <dbReference type="Proteomes" id="UP001341840"/>
    </source>
</evidence>
<feature type="region of interest" description="Disordered" evidence="1">
    <location>
        <begin position="1"/>
        <end position="30"/>
    </location>
</feature>
<dbReference type="Proteomes" id="UP001341840">
    <property type="component" value="Unassembled WGS sequence"/>
</dbReference>
<organism evidence="2 3">
    <name type="scientific">Stylosanthes scabra</name>
    <dbReference type="NCBI Taxonomy" id="79078"/>
    <lineage>
        <taxon>Eukaryota</taxon>
        <taxon>Viridiplantae</taxon>
        <taxon>Streptophyta</taxon>
        <taxon>Embryophyta</taxon>
        <taxon>Tracheophyta</taxon>
        <taxon>Spermatophyta</taxon>
        <taxon>Magnoliopsida</taxon>
        <taxon>eudicotyledons</taxon>
        <taxon>Gunneridae</taxon>
        <taxon>Pentapetalae</taxon>
        <taxon>rosids</taxon>
        <taxon>fabids</taxon>
        <taxon>Fabales</taxon>
        <taxon>Fabaceae</taxon>
        <taxon>Papilionoideae</taxon>
        <taxon>50 kb inversion clade</taxon>
        <taxon>dalbergioids sensu lato</taxon>
        <taxon>Dalbergieae</taxon>
        <taxon>Pterocarpus clade</taxon>
        <taxon>Stylosanthes</taxon>
    </lineage>
</organism>
<reference evidence="2 3" key="1">
    <citation type="journal article" date="2023" name="Plants (Basel)">
        <title>Bridging the Gap: Combining Genomics and Transcriptomics Approaches to Understand Stylosanthes scabra, an Orphan Legume from the Brazilian Caatinga.</title>
        <authorList>
            <person name="Ferreira-Neto J.R.C."/>
            <person name="da Silva M.D."/>
            <person name="Binneck E."/>
            <person name="de Melo N.F."/>
            <person name="da Silva R.H."/>
            <person name="de Melo A.L.T.M."/>
            <person name="Pandolfi V."/>
            <person name="Bustamante F.O."/>
            <person name="Brasileiro-Vidal A.C."/>
            <person name="Benko-Iseppon A.M."/>
        </authorList>
    </citation>
    <scope>NUCLEOTIDE SEQUENCE [LARGE SCALE GENOMIC DNA]</scope>
    <source>
        <tissue evidence="2">Leaves</tissue>
    </source>
</reference>
<dbReference type="EMBL" id="JASCZI010065887">
    <property type="protein sequence ID" value="MED6142008.1"/>
    <property type="molecule type" value="Genomic_DNA"/>
</dbReference>